<dbReference type="EMBL" id="JABAGO010000067">
    <property type="protein sequence ID" value="NMF01123.1"/>
    <property type="molecule type" value="Genomic_DNA"/>
</dbReference>
<dbReference type="InterPro" id="IPR020139">
    <property type="entry name" value="DUF2642"/>
</dbReference>
<evidence type="ECO:0000313" key="1">
    <source>
        <dbReference type="EMBL" id="NMF01123.1"/>
    </source>
</evidence>
<protein>
    <submittedName>
        <fullName evidence="1">DUF2642 domain-containing protein</fullName>
    </submittedName>
</protein>
<reference evidence="1 2" key="1">
    <citation type="submission" date="2020-04" db="EMBL/GenBank/DDBJ databases">
        <authorList>
            <person name="Hitch T.C.A."/>
            <person name="Wylensek D."/>
            <person name="Clavel T."/>
        </authorList>
    </citation>
    <scope>NUCLEOTIDE SEQUENCE [LARGE SCALE GENOMIC DNA]</scope>
    <source>
        <strain evidence="1 2">WB01_D5_05</strain>
    </source>
</reference>
<dbReference type="Proteomes" id="UP000561326">
    <property type="component" value="Unassembled WGS sequence"/>
</dbReference>
<dbReference type="RefSeq" id="WP_167331603.1">
    <property type="nucleotide sequence ID" value="NZ_CABKST010000253.1"/>
</dbReference>
<evidence type="ECO:0000313" key="2">
    <source>
        <dbReference type="Proteomes" id="UP000561326"/>
    </source>
</evidence>
<accession>A0A848D4I5</accession>
<proteinExistence type="predicted"/>
<gene>
    <name evidence="1" type="ORF">HF838_23265</name>
</gene>
<dbReference type="Pfam" id="PF10842">
    <property type="entry name" value="DUF2642"/>
    <property type="match status" value="1"/>
</dbReference>
<sequence length="38" mass="4564">MKAIKEIQGELEEVFPDYILVNMDGQHYHVRWEGIVYI</sequence>
<dbReference type="GeneID" id="99678142"/>
<comment type="caution">
    <text evidence="1">The sequence shown here is derived from an EMBL/GenBank/DDBJ whole genome shotgun (WGS) entry which is preliminary data.</text>
</comment>
<dbReference type="AlphaFoldDB" id="A0A848D4I5"/>
<name>A0A848D4I5_ANEAE</name>
<organism evidence="1 2">
    <name type="scientific">Aneurinibacillus aneurinilyticus</name>
    <name type="common">Bacillus aneurinolyticus</name>
    <dbReference type="NCBI Taxonomy" id="1391"/>
    <lineage>
        <taxon>Bacteria</taxon>
        <taxon>Bacillati</taxon>
        <taxon>Bacillota</taxon>
        <taxon>Bacilli</taxon>
        <taxon>Bacillales</taxon>
        <taxon>Paenibacillaceae</taxon>
        <taxon>Aneurinibacillus group</taxon>
        <taxon>Aneurinibacillus</taxon>
    </lineage>
</organism>